<sequence length="105" mass="10389">MMATDGSGALIIALLMGLVTLGTRLGGVFITSLVPLRPRVRGFIDGMSGAVLVAVIVPVALEADLAGRVALAATAVLMLVLGRPMPAIAAGIITAALLRATGLGG</sequence>
<protein>
    <submittedName>
        <fullName evidence="2">Putative transmembrane protein</fullName>
    </submittedName>
</protein>
<dbReference type="EMBL" id="AUVB01000010">
    <property type="protein sequence ID" value="KGE05181.1"/>
    <property type="molecule type" value="Genomic_DNA"/>
</dbReference>
<dbReference type="InterPro" id="IPR008407">
    <property type="entry name" value="Brnchd-chn_aa_trnsp_AzlD"/>
</dbReference>
<evidence type="ECO:0000256" key="1">
    <source>
        <dbReference type="SAM" id="Phobius"/>
    </source>
</evidence>
<feature type="transmembrane region" description="Helical" evidence="1">
    <location>
        <begin position="73"/>
        <end position="98"/>
    </location>
</feature>
<reference evidence="2 3" key="1">
    <citation type="journal article" date="2014" name="Genome Announc.">
        <title>Genome Sequence of Gammaproteobacterial Pseudohaliea rubra Type Strain DSM 19751, Isolated from Coastal Seawater of the Mediterranean Sea.</title>
        <authorList>
            <person name="Spring S."/>
            <person name="Fiebig A."/>
            <person name="Riedel T."/>
            <person name="Goker M."/>
            <person name="Klenk H.P."/>
        </authorList>
    </citation>
    <scope>NUCLEOTIDE SEQUENCE [LARGE SCALE GENOMIC DNA]</scope>
    <source>
        <strain evidence="2 3">DSM 19751</strain>
    </source>
</reference>
<keyword evidence="1 2" id="KW-0812">Transmembrane</keyword>
<gene>
    <name evidence="2" type="ORF">HRUBRA_00225</name>
</gene>
<proteinExistence type="predicted"/>
<dbReference type="AlphaFoldDB" id="A0A095XZJ2"/>
<keyword evidence="3" id="KW-1185">Reference proteome</keyword>
<name>A0A095XZJ2_9GAMM</name>
<organism evidence="2 3">
    <name type="scientific">Pseudohaliea rubra DSM 19751</name>
    <dbReference type="NCBI Taxonomy" id="1265313"/>
    <lineage>
        <taxon>Bacteria</taxon>
        <taxon>Pseudomonadati</taxon>
        <taxon>Pseudomonadota</taxon>
        <taxon>Gammaproteobacteria</taxon>
        <taxon>Cellvibrionales</taxon>
        <taxon>Halieaceae</taxon>
        <taxon>Pseudohaliea</taxon>
    </lineage>
</organism>
<dbReference type="eggNOG" id="COG4541">
    <property type="taxonomic scope" value="Bacteria"/>
</dbReference>
<comment type="caution">
    <text evidence="2">The sequence shown here is derived from an EMBL/GenBank/DDBJ whole genome shotgun (WGS) entry which is preliminary data.</text>
</comment>
<keyword evidence="1" id="KW-1133">Transmembrane helix</keyword>
<dbReference type="RefSeq" id="WP_201771528.1">
    <property type="nucleotide sequence ID" value="NZ_KN234750.1"/>
</dbReference>
<dbReference type="Proteomes" id="UP000029640">
    <property type="component" value="Unassembled WGS sequence"/>
</dbReference>
<evidence type="ECO:0000313" key="3">
    <source>
        <dbReference type="Proteomes" id="UP000029640"/>
    </source>
</evidence>
<accession>A0A095XZJ2</accession>
<dbReference type="Pfam" id="PF05437">
    <property type="entry name" value="AzlD"/>
    <property type="match status" value="1"/>
</dbReference>
<feature type="transmembrane region" description="Helical" evidence="1">
    <location>
        <begin position="6"/>
        <end position="30"/>
    </location>
</feature>
<evidence type="ECO:0000313" key="2">
    <source>
        <dbReference type="EMBL" id="KGE05181.1"/>
    </source>
</evidence>
<feature type="transmembrane region" description="Helical" evidence="1">
    <location>
        <begin position="42"/>
        <end position="61"/>
    </location>
</feature>
<keyword evidence="1" id="KW-0472">Membrane</keyword>
<dbReference type="HOGENOM" id="CLU_152361_1_0_6"/>